<keyword evidence="1" id="KW-0472">Membrane</keyword>
<sequence>MTVGFPLGWITEEDGNGKMIGNKKSFVIYFSTINIIKNLALKLMICISIVIINLRPSFVVFKRIIHPVF</sequence>
<reference evidence="2 3" key="1">
    <citation type="submission" date="2016-04" db="EMBL/GenBank/DDBJ databases">
        <title>Genome analyses suggest a sexual origin of heterokaryosis in a supposedly ancient asexual fungus.</title>
        <authorList>
            <person name="Ropars J."/>
            <person name="Sedzielewska K."/>
            <person name="Noel J."/>
            <person name="Charron P."/>
            <person name="Farinelli L."/>
            <person name="Marton T."/>
            <person name="Kruger M."/>
            <person name="Pelin A."/>
            <person name="Brachmann A."/>
            <person name="Corradi N."/>
        </authorList>
    </citation>
    <scope>NUCLEOTIDE SEQUENCE [LARGE SCALE GENOMIC DNA]</scope>
    <source>
        <strain evidence="2 3">A5</strain>
    </source>
</reference>
<protein>
    <submittedName>
        <fullName evidence="2">Uncharacterized protein</fullName>
    </submittedName>
</protein>
<feature type="transmembrane region" description="Helical" evidence="1">
    <location>
        <begin position="26"/>
        <end position="54"/>
    </location>
</feature>
<reference evidence="2 3" key="2">
    <citation type="submission" date="2017-09" db="EMBL/GenBank/DDBJ databases">
        <title>Extensive intraspecific genome diversity in a model arbuscular mycorrhizal fungus.</title>
        <authorList>
            <person name="Chen E.C."/>
            <person name="Morin E."/>
            <person name="Beaudet D."/>
            <person name="Noel J."/>
            <person name="Ndikumana S."/>
            <person name="Charron P."/>
            <person name="St-Onge C."/>
            <person name="Giorgi J."/>
            <person name="Grigoriev I.V."/>
            <person name="Roux C."/>
            <person name="Martin F.M."/>
            <person name="Corradi N."/>
        </authorList>
    </citation>
    <scope>NUCLEOTIDE SEQUENCE [LARGE SCALE GENOMIC DNA]</scope>
    <source>
        <strain evidence="2 3">A5</strain>
    </source>
</reference>
<organism evidence="2 3">
    <name type="scientific">Rhizophagus irregularis</name>
    <dbReference type="NCBI Taxonomy" id="588596"/>
    <lineage>
        <taxon>Eukaryota</taxon>
        <taxon>Fungi</taxon>
        <taxon>Fungi incertae sedis</taxon>
        <taxon>Mucoromycota</taxon>
        <taxon>Glomeromycotina</taxon>
        <taxon>Glomeromycetes</taxon>
        <taxon>Glomerales</taxon>
        <taxon>Glomeraceae</taxon>
        <taxon>Rhizophagus</taxon>
    </lineage>
</organism>
<dbReference type="EMBL" id="LLXJ01000190">
    <property type="protein sequence ID" value="PKC13443.1"/>
    <property type="molecule type" value="Genomic_DNA"/>
</dbReference>
<keyword evidence="1" id="KW-0812">Transmembrane</keyword>
<name>A0A2N0Q2X3_9GLOM</name>
<keyword evidence="1" id="KW-1133">Transmembrane helix</keyword>
<evidence type="ECO:0000313" key="2">
    <source>
        <dbReference type="EMBL" id="PKC13443.1"/>
    </source>
</evidence>
<evidence type="ECO:0000256" key="1">
    <source>
        <dbReference type="SAM" id="Phobius"/>
    </source>
</evidence>
<evidence type="ECO:0000313" key="3">
    <source>
        <dbReference type="Proteomes" id="UP000232722"/>
    </source>
</evidence>
<comment type="caution">
    <text evidence="2">The sequence shown here is derived from an EMBL/GenBank/DDBJ whole genome shotgun (WGS) entry which is preliminary data.</text>
</comment>
<proteinExistence type="predicted"/>
<gene>
    <name evidence="2" type="ORF">RhiirA5_69799</name>
</gene>
<accession>A0A2N0Q2X3</accession>
<dbReference type="Proteomes" id="UP000232722">
    <property type="component" value="Unassembled WGS sequence"/>
</dbReference>
<dbReference type="AlphaFoldDB" id="A0A2N0Q2X3"/>